<keyword evidence="3" id="KW-1185">Reference proteome</keyword>
<evidence type="ECO:0000313" key="2">
    <source>
        <dbReference type="EMBL" id="MPD04592.1"/>
    </source>
</evidence>
<comment type="caution">
    <text evidence="2">The sequence shown here is derived from an EMBL/GenBank/DDBJ whole genome shotgun (WGS) entry which is preliminary data.</text>
</comment>
<dbReference type="AlphaFoldDB" id="A0A5B7K2N1"/>
<gene>
    <name evidence="2" type="ORF">E2C01_100288</name>
</gene>
<proteinExistence type="predicted"/>
<dbReference type="EMBL" id="VSRR010141790">
    <property type="protein sequence ID" value="MPD04592.1"/>
    <property type="molecule type" value="Genomic_DNA"/>
</dbReference>
<evidence type="ECO:0000256" key="1">
    <source>
        <dbReference type="SAM" id="Phobius"/>
    </source>
</evidence>
<accession>A0A5B7K2N1</accession>
<sequence>MVWVLLECLRSFWELAVLLPLFPPPISWYGWTAYIVSSRKLGKHVLVVPSDCRGVLQVAHESPCQSHLPGKLRAKSVDTSSGLPWPQTSETTVAPATSANVSHQGGGSSLFPSNPCLRWLSPSLGWR</sequence>
<keyword evidence="1" id="KW-0472">Membrane</keyword>
<feature type="transmembrane region" description="Helical" evidence="1">
    <location>
        <begin position="12"/>
        <end position="36"/>
    </location>
</feature>
<reference evidence="2 3" key="1">
    <citation type="submission" date="2019-05" db="EMBL/GenBank/DDBJ databases">
        <title>Another draft genome of Portunus trituberculatus and its Hox gene families provides insights of decapod evolution.</title>
        <authorList>
            <person name="Jeong J.-H."/>
            <person name="Song I."/>
            <person name="Kim S."/>
            <person name="Choi T."/>
            <person name="Kim D."/>
            <person name="Ryu S."/>
            <person name="Kim W."/>
        </authorList>
    </citation>
    <scope>NUCLEOTIDE SEQUENCE [LARGE SCALE GENOMIC DNA]</scope>
    <source>
        <tissue evidence="2">Muscle</tissue>
    </source>
</reference>
<keyword evidence="1" id="KW-1133">Transmembrane helix</keyword>
<name>A0A5B7K2N1_PORTR</name>
<dbReference type="Proteomes" id="UP000324222">
    <property type="component" value="Unassembled WGS sequence"/>
</dbReference>
<protein>
    <submittedName>
        <fullName evidence="2">Uncharacterized protein</fullName>
    </submittedName>
</protein>
<organism evidence="2 3">
    <name type="scientific">Portunus trituberculatus</name>
    <name type="common">Swimming crab</name>
    <name type="synonym">Neptunus trituberculatus</name>
    <dbReference type="NCBI Taxonomy" id="210409"/>
    <lineage>
        <taxon>Eukaryota</taxon>
        <taxon>Metazoa</taxon>
        <taxon>Ecdysozoa</taxon>
        <taxon>Arthropoda</taxon>
        <taxon>Crustacea</taxon>
        <taxon>Multicrustacea</taxon>
        <taxon>Malacostraca</taxon>
        <taxon>Eumalacostraca</taxon>
        <taxon>Eucarida</taxon>
        <taxon>Decapoda</taxon>
        <taxon>Pleocyemata</taxon>
        <taxon>Brachyura</taxon>
        <taxon>Eubrachyura</taxon>
        <taxon>Portunoidea</taxon>
        <taxon>Portunidae</taxon>
        <taxon>Portuninae</taxon>
        <taxon>Portunus</taxon>
    </lineage>
</organism>
<keyword evidence="1" id="KW-0812">Transmembrane</keyword>
<evidence type="ECO:0000313" key="3">
    <source>
        <dbReference type="Proteomes" id="UP000324222"/>
    </source>
</evidence>